<protein>
    <submittedName>
        <fullName evidence="1">Uncharacterized protein</fullName>
    </submittedName>
</protein>
<name>A0A3B4A3A0_9GOBI</name>
<dbReference type="Ensembl" id="ENSPMGT00000012289.1">
    <property type="protein sequence ID" value="ENSPMGP00000011513.1"/>
    <property type="gene ID" value="ENSPMGG00000009536.1"/>
</dbReference>
<proteinExistence type="predicted"/>
<dbReference type="Gene3D" id="3.30.590.10">
    <property type="entry name" value="Glutamine synthetase/guanido kinase, catalytic domain"/>
    <property type="match status" value="1"/>
</dbReference>
<dbReference type="GO" id="GO:0004356">
    <property type="term" value="F:glutamine synthetase activity"/>
    <property type="evidence" value="ECO:0007669"/>
    <property type="project" value="InterPro"/>
</dbReference>
<dbReference type="PANTHER" id="PTHR20852:SF43">
    <property type="entry name" value="GLUTAMINE SYNTHETASE"/>
    <property type="match status" value="1"/>
</dbReference>
<organism evidence="1 2">
    <name type="scientific">Periophthalmus magnuspinnatus</name>
    <dbReference type="NCBI Taxonomy" id="409849"/>
    <lineage>
        <taxon>Eukaryota</taxon>
        <taxon>Metazoa</taxon>
        <taxon>Chordata</taxon>
        <taxon>Craniata</taxon>
        <taxon>Vertebrata</taxon>
        <taxon>Euteleostomi</taxon>
        <taxon>Actinopterygii</taxon>
        <taxon>Neopterygii</taxon>
        <taxon>Teleostei</taxon>
        <taxon>Neoteleostei</taxon>
        <taxon>Acanthomorphata</taxon>
        <taxon>Gobiaria</taxon>
        <taxon>Gobiiformes</taxon>
        <taxon>Gobioidei</taxon>
        <taxon>Gobiidae</taxon>
        <taxon>Oxudercinae</taxon>
        <taxon>Periophthalmus</taxon>
    </lineage>
</organism>
<accession>A0A3B4A3A0</accession>
<sequence>MTTTYHSHTHTTFILGNVGEVSSPHCQVTYVWINQDGTNPKAKTRILDSEPQNVPQWYSTYYLDCVYEMTLIPVQMFRDPFLLDPHKLVLCDTRQLNGAPARKTNCAEAMEAVKDQKPWFGFEQEYLLKALDGLPFGWHSVSRSFIRLSTVHPFVLTSTTILFGSFSFGIVICLKVTIGGSFGLDAVQLSTQMKCICSWPGVFNVTANSPFLLTFLV</sequence>
<evidence type="ECO:0000313" key="2">
    <source>
        <dbReference type="Proteomes" id="UP000261520"/>
    </source>
</evidence>
<dbReference type="Proteomes" id="UP000261520">
    <property type="component" value="Unplaced"/>
</dbReference>
<reference evidence="1" key="2">
    <citation type="submission" date="2025-09" db="UniProtKB">
        <authorList>
            <consortium name="Ensembl"/>
        </authorList>
    </citation>
    <scope>IDENTIFICATION</scope>
</reference>
<dbReference type="Gene3D" id="3.10.20.70">
    <property type="entry name" value="Glutamine synthetase, N-terminal domain"/>
    <property type="match status" value="1"/>
</dbReference>
<evidence type="ECO:0000313" key="1">
    <source>
        <dbReference type="Ensembl" id="ENSPMGP00000011513.1"/>
    </source>
</evidence>
<dbReference type="GO" id="GO:0005737">
    <property type="term" value="C:cytoplasm"/>
    <property type="evidence" value="ECO:0007669"/>
    <property type="project" value="TreeGrafter"/>
</dbReference>
<dbReference type="AlphaFoldDB" id="A0A3B4A3A0"/>
<dbReference type="PANTHER" id="PTHR20852">
    <property type="entry name" value="GLUTAMINE SYNTHETASE"/>
    <property type="match status" value="1"/>
</dbReference>
<dbReference type="InterPro" id="IPR036651">
    <property type="entry name" value="Gln_synt_N_sf"/>
</dbReference>
<dbReference type="STRING" id="409849.ENSPMGP00000011513"/>
<reference evidence="1" key="1">
    <citation type="submission" date="2025-08" db="UniProtKB">
        <authorList>
            <consortium name="Ensembl"/>
        </authorList>
    </citation>
    <scope>IDENTIFICATION</scope>
</reference>
<keyword evidence="2" id="KW-1185">Reference proteome</keyword>
<dbReference type="GO" id="GO:0006542">
    <property type="term" value="P:glutamine biosynthetic process"/>
    <property type="evidence" value="ECO:0007669"/>
    <property type="project" value="InterPro"/>
</dbReference>
<dbReference type="InterPro" id="IPR050292">
    <property type="entry name" value="Glutamine_Synthetase"/>
</dbReference>